<feature type="signal peptide" evidence="3">
    <location>
        <begin position="1"/>
        <end position="22"/>
    </location>
</feature>
<keyword evidence="3" id="KW-0732">Signal</keyword>
<reference evidence="4" key="1">
    <citation type="submission" date="2008-04" db="EMBL/GenBank/DDBJ databases">
        <title>Controlled chaos of the host compatibility marker SmPoMuc in the human blood fluke Schistosoma mansoni: recombination, alternative splicing, locus-specific transcription and glycosylation produce polymorphic glycoproteins.</title>
        <authorList>
            <person name="Mitta G."/>
            <person name="Roger E."/>
            <person name="Grunau C."/>
            <person name="Pierce R."/>
            <person name="Gourbal B."/>
        </authorList>
    </citation>
    <scope>NUCLEOTIDE SEQUENCE</scope>
</reference>
<keyword evidence="1" id="KW-0175">Coiled coil</keyword>
<dbReference type="AlphaFoldDB" id="B3V481"/>
<dbReference type="EMBL" id="EU676521">
    <property type="protein sequence ID" value="ACE88790.1"/>
    <property type="molecule type" value="mRNA"/>
</dbReference>
<evidence type="ECO:0000256" key="1">
    <source>
        <dbReference type="SAM" id="Coils"/>
    </source>
</evidence>
<dbReference type="PANTHER" id="PTHR37409:SF5">
    <property type="entry name" value="CELL WALL PROTEIN AWA1-LIKE"/>
    <property type="match status" value="1"/>
</dbReference>
<sequence length="477" mass="51880">MNKKIILSTIIYIALMIRGDLASDKPTGDLASDKPTGDLASDKPTGDLASDKPTGDLASDKPTGDLASDKPTGDLASDKPTGDLASDKPTGDLASDKPTGDLASDKPTGDLASDKPTGDLASDKPTGDLASDKPTGDLASDKPTGDLASDKPTGDLASDKPTGDLASDKPTGDLASDKPTGDLASDKPTGDLASDKPTGDLASDKPTGDLASDKPTGDLASDKPTGDLASDKPTGDLASDKPTVPKHLKTRINDYKYAYYKSSIQKFLSLEPYTRARSTTAPHIYHEECLRLEKLYFTKWAVHYLSKNAVTDITLLQSYENEYEEAKKGDKNADRRRDWSGLLRVRISEKWKKRELLDDVESAYIAETRTKVNVNKEKLKKQLTNTENKIEAQLNIVKELESKAIQATNEHMDNRDDKSLKEQYYEAYSTLAKELRSLVDLMGEAEFQRILLLTTLPKDEQINMIIQAMDKDSTNCS</sequence>
<dbReference type="PANTHER" id="PTHR37409">
    <property type="entry name" value="RIKEN CDNA D130052B06 GENE"/>
    <property type="match status" value="1"/>
</dbReference>
<evidence type="ECO:0000313" key="4">
    <source>
        <dbReference type="EMBL" id="ACE88790.1"/>
    </source>
</evidence>
<feature type="compositionally biased region" description="Basic and acidic residues" evidence="2">
    <location>
        <begin position="23"/>
        <end position="234"/>
    </location>
</feature>
<evidence type="ECO:0000256" key="2">
    <source>
        <dbReference type="SAM" id="MobiDB-lite"/>
    </source>
</evidence>
<feature type="coiled-coil region" evidence="1">
    <location>
        <begin position="369"/>
        <end position="410"/>
    </location>
</feature>
<evidence type="ECO:0000256" key="3">
    <source>
        <dbReference type="SAM" id="SignalP"/>
    </source>
</evidence>
<feature type="region of interest" description="Disordered" evidence="2">
    <location>
        <begin position="23"/>
        <end position="245"/>
    </location>
</feature>
<feature type="chain" id="PRO_5002799379" evidence="3">
    <location>
        <begin position="23"/>
        <end position="477"/>
    </location>
</feature>
<name>B3V481_SCHMA</name>
<protein>
    <submittedName>
        <fullName evidence="4">Polymorphic mucin variant C7/2/25r2.1</fullName>
    </submittedName>
</protein>
<organism evidence="4">
    <name type="scientific">Schistosoma mansoni</name>
    <name type="common">Blood fluke</name>
    <dbReference type="NCBI Taxonomy" id="6183"/>
    <lineage>
        <taxon>Eukaryota</taxon>
        <taxon>Metazoa</taxon>
        <taxon>Spiralia</taxon>
        <taxon>Lophotrochozoa</taxon>
        <taxon>Platyhelminthes</taxon>
        <taxon>Trematoda</taxon>
        <taxon>Digenea</taxon>
        <taxon>Strigeidida</taxon>
        <taxon>Schistosomatoidea</taxon>
        <taxon>Schistosomatidae</taxon>
        <taxon>Schistosoma</taxon>
    </lineage>
</organism>
<accession>B3V481</accession>
<proteinExistence type="evidence at transcript level"/>
<gene>
    <name evidence="4" type="primary">PoMuc</name>
</gene>